<feature type="coiled-coil region" evidence="1">
    <location>
        <begin position="368"/>
        <end position="395"/>
    </location>
</feature>
<feature type="region of interest" description="Disordered" evidence="2">
    <location>
        <begin position="296"/>
        <end position="340"/>
    </location>
</feature>
<protein>
    <submittedName>
        <fullName evidence="3">Uncharacterized protein</fullName>
    </submittedName>
</protein>
<dbReference type="Proteomes" id="UP001058271">
    <property type="component" value="Chromosome"/>
</dbReference>
<evidence type="ECO:0000256" key="1">
    <source>
        <dbReference type="SAM" id="Coils"/>
    </source>
</evidence>
<proteinExistence type="predicted"/>
<gene>
    <name evidence="3" type="ORF">Drose_06240</name>
</gene>
<keyword evidence="4" id="KW-1185">Reference proteome</keyword>
<feature type="region of interest" description="Disordered" evidence="2">
    <location>
        <begin position="469"/>
        <end position="489"/>
    </location>
</feature>
<reference evidence="3" key="1">
    <citation type="submission" date="2021-04" db="EMBL/GenBank/DDBJ databases">
        <title>Biosynthetic gene clusters of Dactylosporangioum roseum.</title>
        <authorList>
            <person name="Hartkoorn R.C."/>
            <person name="Beaudoing E."/>
            <person name="Hot D."/>
            <person name="Moureu S."/>
        </authorList>
    </citation>
    <scope>NUCLEOTIDE SEQUENCE</scope>
    <source>
        <strain evidence="3">NRRL B-16295</strain>
    </source>
</reference>
<organism evidence="3 4">
    <name type="scientific">Dactylosporangium roseum</name>
    <dbReference type="NCBI Taxonomy" id="47989"/>
    <lineage>
        <taxon>Bacteria</taxon>
        <taxon>Bacillati</taxon>
        <taxon>Actinomycetota</taxon>
        <taxon>Actinomycetes</taxon>
        <taxon>Micromonosporales</taxon>
        <taxon>Micromonosporaceae</taxon>
        <taxon>Dactylosporangium</taxon>
    </lineage>
</organism>
<evidence type="ECO:0000313" key="4">
    <source>
        <dbReference type="Proteomes" id="UP001058271"/>
    </source>
</evidence>
<sequence length="519" mass="55231">MPKYRRTFTPRTAGQTPAVPHFRAMLRESALAVEVSPLQETVSGAAVTHSSDDGRMLLQLISEGWGSSGYYSGAVLEQAARDRRFAAGLHLYLDHPSASEEHDRPERSVRDLAAVLTEDARYDADRRALVALAKPLPTYRDLLSDKDFVEAVGLSIRAGGLAEYGTAEGRDGLIVQEIRDAASVDFVTRAGRGGKVLALLESARTRLRESPTEATRTLLDHAIRAAYVSGERSYAYVRDFDPVRGVVWFETGGAGESACWEQPYRDHATGIELYGPRRQVLPETVYRPVVVTDYVESAEPAPTTTDVTDGAPPTGSPNPPREQEPDMSGTNTGGQPGQAGTATVVDTAAIQIEAREAAAARDTAVRERDTALQEAADATARATRAEQELARFRAVEKARPIIEAQLAEAGLPRAAQAKVVAGVVARVPLTEAGLLDEAALKTLVEAEATAEKTYLAQLAEASGAGRVAGFGQTAQPTGQAPASPWATPDAEPNTALVEAYRNRGLSAEAAVAAARGRAV</sequence>
<accession>A0ABY5Z760</accession>
<dbReference type="EMBL" id="CP073721">
    <property type="protein sequence ID" value="UWZ37871.1"/>
    <property type="molecule type" value="Genomic_DNA"/>
</dbReference>
<name>A0ABY5Z760_9ACTN</name>
<dbReference type="RefSeq" id="WP_260727235.1">
    <property type="nucleotide sequence ID" value="NZ_BAAABS010000033.1"/>
</dbReference>
<keyword evidence="1" id="KW-0175">Coiled coil</keyword>
<evidence type="ECO:0000256" key="2">
    <source>
        <dbReference type="SAM" id="MobiDB-lite"/>
    </source>
</evidence>
<evidence type="ECO:0000313" key="3">
    <source>
        <dbReference type="EMBL" id="UWZ37871.1"/>
    </source>
</evidence>